<dbReference type="RefSeq" id="WP_261292723.1">
    <property type="nucleotide sequence ID" value="NZ_JANQBK010000001.1"/>
</dbReference>
<proteinExistence type="predicted"/>
<sequence>MSVLLVRHPPVARAWAGRCYGRSDMGWSRAGAALATALVDRLAAQSFATIVHSGAIRTRMLAERLARRTGAALHEDAGWLERDFGTWEGRRWDAIWRETGALMDRMMTDPTGFRPGGGETGAELSTRARAAWQRLPENALVIAHGGPIAALRAWRAGAPLERMIDHVPGCGEVIALAR</sequence>
<dbReference type="EMBL" id="JBHRXP010000007">
    <property type="protein sequence ID" value="MFC3581418.1"/>
    <property type="molecule type" value="Genomic_DNA"/>
</dbReference>
<dbReference type="InterPro" id="IPR013078">
    <property type="entry name" value="His_Pase_superF_clade-1"/>
</dbReference>
<evidence type="ECO:0000313" key="2">
    <source>
        <dbReference type="Proteomes" id="UP001595713"/>
    </source>
</evidence>
<dbReference type="Gene3D" id="3.40.50.1240">
    <property type="entry name" value="Phosphoglycerate mutase-like"/>
    <property type="match status" value="1"/>
</dbReference>
<protein>
    <submittedName>
        <fullName evidence="1">Histidine phosphatase family protein</fullName>
    </submittedName>
</protein>
<dbReference type="Pfam" id="PF00300">
    <property type="entry name" value="His_Phos_1"/>
    <property type="match status" value="1"/>
</dbReference>
<name>A0ABV7SWP5_9SPHN</name>
<accession>A0ABV7SWP5</accession>
<gene>
    <name evidence="1" type="ORF">ACFONA_14690</name>
</gene>
<organism evidence="1 2">
    <name type="scientific">Sphingomonas hylomeconis</name>
    <dbReference type="NCBI Taxonomy" id="1395958"/>
    <lineage>
        <taxon>Bacteria</taxon>
        <taxon>Pseudomonadati</taxon>
        <taxon>Pseudomonadota</taxon>
        <taxon>Alphaproteobacteria</taxon>
        <taxon>Sphingomonadales</taxon>
        <taxon>Sphingomonadaceae</taxon>
        <taxon>Sphingomonas</taxon>
    </lineage>
</organism>
<keyword evidence="2" id="KW-1185">Reference proteome</keyword>
<dbReference type="Proteomes" id="UP001595713">
    <property type="component" value="Unassembled WGS sequence"/>
</dbReference>
<dbReference type="InterPro" id="IPR029033">
    <property type="entry name" value="His_PPase_superfam"/>
</dbReference>
<reference evidence="2" key="1">
    <citation type="journal article" date="2019" name="Int. J. Syst. Evol. Microbiol.">
        <title>The Global Catalogue of Microorganisms (GCM) 10K type strain sequencing project: providing services to taxonomists for standard genome sequencing and annotation.</title>
        <authorList>
            <consortium name="The Broad Institute Genomics Platform"/>
            <consortium name="The Broad Institute Genome Sequencing Center for Infectious Disease"/>
            <person name="Wu L."/>
            <person name="Ma J."/>
        </authorList>
    </citation>
    <scope>NUCLEOTIDE SEQUENCE [LARGE SCALE GENOMIC DNA]</scope>
    <source>
        <strain evidence="2">KCTC 42739</strain>
    </source>
</reference>
<evidence type="ECO:0000313" key="1">
    <source>
        <dbReference type="EMBL" id="MFC3581418.1"/>
    </source>
</evidence>
<dbReference type="SUPFAM" id="SSF53254">
    <property type="entry name" value="Phosphoglycerate mutase-like"/>
    <property type="match status" value="1"/>
</dbReference>
<comment type="caution">
    <text evidence="1">The sequence shown here is derived from an EMBL/GenBank/DDBJ whole genome shotgun (WGS) entry which is preliminary data.</text>
</comment>